<sequence>MNKEKGFTLLEILIALAVFAILASITSSVLYYSFNTKTRVNQQADRLNELQLAIILIERDTKQVIPRAIRGNEMHLFPVFVGHPQYLEFTRLGIANPGGQEKRSHLKRVAYVCQDNKLLRRTWHVLDTTNRNDYEDKVLLSNLTGCRFAYLNHSLEVLSEWRENAVQQNQRAEPLPKAIQFNLALNKNWDNMIFLTIIPEALYAE</sequence>
<keyword evidence="7 10" id="KW-0812">Transmembrane</keyword>
<evidence type="ECO:0000256" key="8">
    <source>
        <dbReference type="ARBA" id="ARBA00022989"/>
    </source>
</evidence>
<keyword evidence="8 10" id="KW-1133">Transmembrane helix</keyword>
<comment type="similarity">
    <text evidence="2">Belongs to the GSP J family.</text>
</comment>
<feature type="transmembrane region" description="Helical" evidence="10">
    <location>
        <begin position="12"/>
        <end position="34"/>
    </location>
</feature>
<gene>
    <name evidence="11" type="primary">lspJ</name>
    <name evidence="11" type="ORF">Llan_1842</name>
</gene>
<evidence type="ECO:0000256" key="2">
    <source>
        <dbReference type="ARBA" id="ARBA00011084"/>
    </source>
</evidence>
<dbReference type="Pfam" id="PF11612">
    <property type="entry name" value="T2SSJ"/>
    <property type="match status" value="1"/>
</dbReference>
<dbReference type="OrthoDB" id="9794345at2"/>
<comment type="subcellular location">
    <subcellularLocation>
        <location evidence="1">Cell inner membrane</location>
        <topology evidence="1">Single-pass membrane protein</topology>
    </subcellularLocation>
</comment>
<dbReference type="STRING" id="45067.Llan_1842"/>
<evidence type="ECO:0000256" key="6">
    <source>
        <dbReference type="ARBA" id="ARBA00022519"/>
    </source>
</evidence>
<name>A0A0W0VJY3_9GAMM</name>
<evidence type="ECO:0000313" key="12">
    <source>
        <dbReference type="Proteomes" id="UP000054869"/>
    </source>
</evidence>
<dbReference type="GO" id="GO:0005886">
    <property type="term" value="C:plasma membrane"/>
    <property type="evidence" value="ECO:0007669"/>
    <property type="project" value="UniProtKB-SubCell"/>
</dbReference>
<proteinExistence type="inferred from homology"/>
<evidence type="ECO:0000256" key="9">
    <source>
        <dbReference type="ARBA" id="ARBA00023136"/>
    </source>
</evidence>
<keyword evidence="12" id="KW-1185">Reference proteome</keyword>
<dbReference type="RefSeq" id="WP_028374022.1">
    <property type="nucleotide sequence ID" value="NZ_CAAAJD010000025.1"/>
</dbReference>
<keyword evidence="9 10" id="KW-0472">Membrane</keyword>
<dbReference type="InterPro" id="IPR045584">
    <property type="entry name" value="Pilin-like"/>
</dbReference>
<keyword evidence="5" id="KW-0488">Methylation</keyword>
<evidence type="ECO:0000256" key="10">
    <source>
        <dbReference type="SAM" id="Phobius"/>
    </source>
</evidence>
<dbReference type="eggNOG" id="COG4795">
    <property type="taxonomic scope" value="Bacteria"/>
</dbReference>
<evidence type="ECO:0000313" key="11">
    <source>
        <dbReference type="EMBL" id="KTD20418.1"/>
    </source>
</evidence>
<keyword evidence="6" id="KW-0997">Cell inner membrane</keyword>
<dbReference type="InterPro" id="IPR010055">
    <property type="entry name" value="T2SS_protein-GspJ"/>
</dbReference>
<dbReference type="EMBL" id="LNYI01000040">
    <property type="protein sequence ID" value="KTD20418.1"/>
    <property type="molecule type" value="Genomic_DNA"/>
</dbReference>
<dbReference type="InterPro" id="IPR012902">
    <property type="entry name" value="N_methyl_site"/>
</dbReference>
<dbReference type="InterPro" id="IPR051621">
    <property type="entry name" value="T2SS_protein_J"/>
</dbReference>
<dbReference type="AlphaFoldDB" id="A0A0W0VJY3"/>
<dbReference type="NCBIfam" id="TIGR02532">
    <property type="entry name" value="IV_pilin_GFxxxE"/>
    <property type="match status" value="1"/>
</dbReference>
<dbReference type="PATRIC" id="fig|45067.4.peg.1931"/>
<dbReference type="PANTHER" id="PTHR39583:SF2">
    <property type="entry name" value="TYPE II SECRETION SYSTEM PROTEIN J"/>
    <property type="match status" value="1"/>
</dbReference>
<dbReference type="Pfam" id="PF07963">
    <property type="entry name" value="N_methyl"/>
    <property type="match status" value="1"/>
</dbReference>
<reference evidence="11 12" key="1">
    <citation type="submission" date="2015-11" db="EMBL/GenBank/DDBJ databases">
        <title>Genomic analysis of 38 Legionella species identifies large and diverse effector repertoires.</title>
        <authorList>
            <person name="Burstein D."/>
            <person name="Amaro F."/>
            <person name="Zusman T."/>
            <person name="Lifshitz Z."/>
            <person name="Cohen O."/>
            <person name="Gilbert J.A."/>
            <person name="Pupko T."/>
            <person name="Shuman H.A."/>
            <person name="Segal G."/>
        </authorList>
    </citation>
    <scope>NUCLEOTIDE SEQUENCE [LARGE SCALE GENOMIC DNA]</scope>
    <source>
        <strain evidence="11 12">ATCC 49751</strain>
    </source>
</reference>
<dbReference type="Proteomes" id="UP000054869">
    <property type="component" value="Unassembled WGS sequence"/>
</dbReference>
<keyword evidence="4" id="KW-1003">Cell membrane</keyword>
<dbReference type="Gene3D" id="3.10.610.10">
    <property type="entry name" value="GSPII I/J protein-like"/>
    <property type="match status" value="1"/>
</dbReference>
<accession>A0A0W0VJY3</accession>
<protein>
    <recommendedName>
        <fullName evidence="3">Type II secretion system protein J</fullName>
    </recommendedName>
</protein>
<dbReference type="NCBIfam" id="TIGR01711">
    <property type="entry name" value="gspJ"/>
    <property type="match status" value="1"/>
</dbReference>
<organism evidence="11 12">
    <name type="scientific">Legionella lansingensis</name>
    <dbReference type="NCBI Taxonomy" id="45067"/>
    <lineage>
        <taxon>Bacteria</taxon>
        <taxon>Pseudomonadati</taxon>
        <taxon>Pseudomonadota</taxon>
        <taxon>Gammaproteobacteria</taxon>
        <taxon>Legionellales</taxon>
        <taxon>Legionellaceae</taxon>
        <taxon>Legionella</taxon>
    </lineage>
</organism>
<dbReference type="PANTHER" id="PTHR39583">
    <property type="entry name" value="TYPE II SECRETION SYSTEM PROTEIN J-RELATED"/>
    <property type="match status" value="1"/>
</dbReference>
<dbReference type="GO" id="GO:0015627">
    <property type="term" value="C:type II protein secretion system complex"/>
    <property type="evidence" value="ECO:0007669"/>
    <property type="project" value="InterPro"/>
</dbReference>
<evidence type="ECO:0000256" key="4">
    <source>
        <dbReference type="ARBA" id="ARBA00022475"/>
    </source>
</evidence>
<evidence type="ECO:0000256" key="1">
    <source>
        <dbReference type="ARBA" id="ARBA00004377"/>
    </source>
</evidence>
<dbReference type="SUPFAM" id="SSF54523">
    <property type="entry name" value="Pili subunits"/>
    <property type="match status" value="1"/>
</dbReference>
<evidence type="ECO:0000256" key="7">
    <source>
        <dbReference type="ARBA" id="ARBA00022692"/>
    </source>
</evidence>
<evidence type="ECO:0000256" key="3">
    <source>
        <dbReference type="ARBA" id="ARBA00021539"/>
    </source>
</evidence>
<evidence type="ECO:0000256" key="5">
    <source>
        <dbReference type="ARBA" id="ARBA00022481"/>
    </source>
</evidence>
<dbReference type="GO" id="GO:0015628">
    <property type="term" value="P:protein secretion by the type II secretion system"/>
    <property type="evidence" value="ECO:0007669"/>
    <property type="project" value="InterPro"/>
</dbReference>
<comment type="caution">
    <text evidence="11">The sequence shown here is derived from an EMBL/GenBank/DDBJ whole genome shotgun (WGS) entry which is preliminary data.</text>
</comment>
<dbReference type="PROSITE" id="PS00409">
    <property type="entry name" value="PROKAR_NTER_METHYL"/>
    <property type="match status" value="1"/>
</dbReference>